<organism evidence="4 5">
    <name type="scientific">Brevundimonas vitisensis</name>
    <dbReference type="NCBI Taxonomy" id="2800818"/>
    <lineage>
        <taxon>Bacteria</taxon>
        <taxon>Pseudomonadati</taxon>
        <taxon>Pseudomonadota</taxon>
        <taxon>Alphaproteobacteria</taxon>
        <taxon>Caulobacterales</taxon>
        <taxon>Caulobacteraceae</taxon>
        <taxon>Brevundimonas</taxon>
    </lineage>
</organism>
<reference evidence="4 5" key="1">
    <citation type="submission" date="2021-01" db="EMBL/GenBank/DDBJ databases">
        <title>Brevundimonas vitis sp. nov., an bacterium isolated from grape (Vitis vinifera).</title>
        <authorList>
            <person name="Jiang L."/>
            <person name="Lee J."/>
        </authorList>
    </citation>
    <scope>NUCLEOTIDE SEQUENCE [LARGE SCALE GENOMIC DNA]</scope>
    <source>
        <strain evidence="4 5">GRTSA-9</strain>
    </source>
</reference>
<keyword evidence="5" id="KW-1185">Reference proteome</keyword>
<evidence type="ECO:0000256" key="2">
    <source>
        <dbReference type="ARBA" id="ARBA00022679"/>
    </source>
</evidence>
<protein>
    <submittedName>
        <fullName evidence="4">Sulfotransferase domain-containing protein</fullName>
    </submittedName>
</protein>
<evidence type="ECO:0000313" key="5">
    <source>
        <dbReference type="Proteomes" id="UP000595448"/>
    </source>
</evidence>
<keyword evidence="2" id="KW-0808">Transferase</keyword>
<dbReference type="InterPro" id="IPR000863">
    <property type="entry name" value="Sulfotransferase_dom"/>
</dbReference>
<evidence type="ECO:0000256" key="1">
    <source>
        <dbReference type="ARBA" id="ARBA00005771"/>
    </source>
</evidence>
<evidence type="ECO:0000259" key="3">
    <source>
        <dbReference type="Pfam" id="PF00685"/>
    </source>
</evidence>
<dbReference type="InterPro" id="IPR027417">
    <property type="entry name" value="P-loop_NTPase"/>
</dbReference>
<accession>A0ABX7BPF0</accession>
<evidence type="ECO:0000313" key="4">
    <source>
        <dbReference type="EMBL" id="QQQ19467.1"/>
    </source>
</evidence>
<gene>
    <name evidence="4" type="ORF">JIP62_05060</name>
</gene>
<dbReference type="SUPFAM" id="SSF52540">
    <property type="entry name" value="P-loop containing nucleoside triphosphate hydrolases"/>
    <property type="match status" value="1"/>
</dbReference>
<sequence>MSGLTLIASYPKSGNTWMRAFLASVNRGGEAPDINTDLSDVAQLSARGKVDAAIEENSSDLTVEEVARIRAHVSRHFAALGEAALKVHDANLTAPHAEEPAYPVDVIDRVVYIVRDPRDVAVSNTHHFGKTIEDVVARMADPNYGIGQAQQRLNTQVHQYVSSWSRHVESWLDDARLNRLLVHYEDMLTDPIPTFTGVVRFLGLDADDGVIARAISATSFDQLAEQEAKSGFRERLTQSDAPFFRQGRIGGWRERLSPELAARIETDHRVVMQRLGYLD</sequence>
<dbReference type="EMBL" id="CP067977">
    <property type="protein sequence ID" value="QQQ19467.1"/>
    <property type="molecule type" value="Genomic_DNA"/>
</dbReference>
<comment type="similarity">
    <text evidence="1">Belongs to the sulfotransferase 1 family.</text>
</comment>
<dbReference type="Gene3D" id="3.40.50.300">
    <property type="entry name" value="P-loop containing nucleotide triphosphate hydrolases"/>
    <property type="match status" value="1"/>
</dbReference>
<dbReference type="RefSeq" id="WP_201103818.1">
    <property type="nucleotide sequence ID" value="NZ_CP067977.1"/>
</dbReference>
<name>A0ABX7BPF0_9CAUL</name>
<dbReference type="Pfam" id="PF00685">
    <property type="entry name" value="Sulfotransfer_1"/>
    <property type="match status" value="1"/>
</dbReference>
<dbReference type="Proteomes" id="UP000595448">
    <property type="component" value="Chromosome"/>
</dbReference>
<feature type="domain" description="Sulfotransferase" evidence="3">
    <location>
        <begin position="5"/>
        <end position="274"/>
    </location>
</feature>
<dbReference type="PANTHER" id="PTHR11783">
    <property type="entry name" value="SULFOTRANSFERASE SULT"/>
    <property type="match status" value="1"/>
</dbReference>
<proteinExistence type="inferred from homology"/>